<dbReference type="EMBL" id="CAJVPV010001182">
    <property type="protein sequence ID" value="CAG8489070.1"/>
    <property type="molecule type" value="Genomic_DNA"/>
</dbReference>
<proteinExistence type="predicted"/>
<reference evidence="1" key="1">
    <citation type="submission" date="2021-06" db="EMBL/GenBank/DDBJ databases">
        <authorList>
            <person name="Kallberg Y."/>
            <person name="Tangrot J."/>
            <person name="Rosling A."/>
        </authorList>
    </citation>
    <scope>NUCLEOTIDE SEQUENCE</scope>
    <source>
        <strain evidence="1">CL551</strain>
    </source>
</reference>
<comment type="caution">
    <text evidence="1">The sequence shown here is derived from an EMBL/GenBank/DDBJ whole genome shotgun (WGS) entry which is preliminary data.</text>
</comment>
<name>A0A9N8WM18_9GLOM</name>
<dbReference type="AlphaFoldDB" id="A0A9N8WM18"/>
<gene>
    <name evidence="1" type="ORF">AMORRO_LOCUS2687</name>
</gene>
<accession>A0A9N8WM18</accession>
<protein>
    <submittedName>
        <fullName evidence="1">57_t:CDS:1</fullName>
    </submittedName>
</protein>
<sequence>MVHVIYRKKDCVEDETDDSLEIFTILQNIGSITKMFQCDADECECCCGNKGNGDRFTPTKPFFDTDNNNIGSGLIVDKKLDLYLFNKLLITEAYHKSVFASLTIREHAKADIHYYIRPDTLFPDYHNYSNVYL</sequence>
<evidence type="ECO:0000313" key="2">
    <source>
        <dbReference type="Proteomes" id="UP000789342"/>
    </source>
</evidence>
<keyword evidence="2" id="KW-1185">Reference proteome</keyword>
<evidence type="ECO:0000313" key="1">
    <source>
        <dbReference type="EMBL" id="CAG8489070.1"/>
    </source>
</evidence>
<dbReference type="Proteomes" id="UP000789342">
    <property type="component" value="Unassembled WGS sequence"/>
</dbReference>
<organism evidence="1 2">
    <name type="scientific">Acaulospora morrowiae</name>
    <dbReference type="NCBI Taxonomy" id="94023"/>
    <lineage>
        <taxon>Eukaryota</taxon>
        <taxon>Fungi</taxon>
        <taxon>Fungi incertae sedis</taxon>
        <taxon>Mucoromycota</taxon>
        <taxon>Glomeromycotina</taxon>
        <taxon>Glomeromycetes</taxon>
        <taxon>Diversisporales</taxon>
        <taxon>Acaulosporaceae</taxon>
        <taxon>Acaulospora</taxon>
    </lineage>
</organism>